<dbReference type="Proteomes" id="UP000818029">
    <property type="component" value="Chromosome A02"/>
</dbReference>
<dbReference type="GeneID" id="107938796"/>
<evidence type="ECO:0000259" key="1">
    <source>
        <dbReference type="Pfam" id="PF08787"/>
    </source>
</evidence>
<proteinExistence type="predicted"/>
<dbReference type="RefSeq" id="XP_040940234.1">
    <property type="nucleotide sequence ID" value="XM_041084300.1"/>
</dbReference>
<dbReference type="InterPro" id="IPR013320">
    <property type="entry name" value="ConA-like_dom_sf"/>
</dbReference>
<sequence length="242" mass="26403">MGRYVMRKANRAVHILDDVGGCAGNRDYDGARSLVGGFLENELVRDYVGKLAGFVLQSKWAWAVVAGAWAVAAEDMTGAVAAAQANGGGGMCHLVVVGSGWLRLAARGYDYSSGVWQFEGEAYIPSGTNATPVMQVFGGSSRATTIMLRVYSANLTVYRSPTVLENVYNRWFNVNVIHDVGASNVKVYIDGVQKYEGSGAGGNNHYFKFGVYAEDGASHRMESRWRQIRVLWKNSTKLDIIR</sequence>
<keyword evidence="2" id="KW-1185">Reference proteome</keyword>
<dbReference type="PANTHER" id="PTHR33681:SF4">
    <property type="entry name" value="OS12G0171100 PROTEIN"/>
    <property type="match status" value="1"/>
</dbReference>
<organism evidence="2 3">
    <name type="scientific">Gossypium hirsutum</name>
    <name type="common">Upland cotton</name>
    <name type="synonym">Gossypium mexicanum</name>
    <dbReference type="NCBI Taxonomy" id="3635"/>
    <lineage>
        <taxon>Eukaryota</taxon>
        <taxon>Viridiplantae</taxon>
        <taxon>Streptophyta</taxon>
        <taxon>Embryophyta</taxon>
        <taxon>Tracheophyta</taxon>
        <taxon>Spermatophyta</taxon>
        <taxon>Magnoliopsida</taxon>
        <taxon>eudicotyledons</taxon>
        <taxon>Gunneridae</taxon>
        <taxon>Pentapetalae</taxon>
        <taxon>rosids</taxon>
        <taxon>malvids</taxon>
        <taxon>Malvales</taxon>
        <taxon>Malvaceae</taxon>
        <taxon>Malvoideae</taxon>
        <taxon>Gossypium</taxon>
    </lineage>
</organism>
<name>A0ABM2ZDI1_GOSHI</name>
<feature type="domain" description="Alginate lyase 2" evidence="1">
    <location>
        <begin position="109"/>
        <end position="230"/>
    </location>
</feature>
<dbReference type="Pfam" id="PF08787">
    <property type="entry name" value="Alginate_lyase2"/>
    <property type="match status" value="1"/>
</dbReference>
<reference evidence="3" key="2">
    <citation type="submission" date="2025-08" db="UniProtKB">
        <authorList>
            <consortium name="RefSeq"/>
        </authorList>
    </citation>
    <scope>IDENTIFICATION</scope>
</reference>
<protein>
    <submittedName>
        <fullName evidence="3">Citrate-binding protein</fullName>
    </submittedName>
</protein>
<evidence type="ECO:0000313" key="3">
    <source>
        <dbReference type="RefSeq" id="XP_040940234.1"/>
    </source>
</evidence>
<accession>A0ABM2ZDI1</accession>
<reference evidence="2" key="1">
    <citation type="journal article" date="2020" name="Nat. Genet.">
        <title>Genomic diversifications of five Gossypium allopolyploid species and their impact on cotton improvement.</title>
        <authorList>
            <person name="Chen Z.J."/>
            <person name="Sreedasyam A."/>
            <person name="Ando A."/>
            <person name="Song Q."/>
            <person name="De Santiago L.M."/>
            <person name="Hulse-Kemp A.M."/>
            <person name="Ding M."/>
            <person name="Ye W."/>
            <person name="Kirkbride R.C."/>
            <person name="Jenkins J."/>
            <person name="Plott C."/>
            <person name="Lovell J."/>
            <person name="Lin Y.M."/>
            <person name="Vaughn R."/>
            <person name="Liu B."/>
            <person name="Simpson S."/>
            <person name="Scheffler B.E."/>
            <person name="Wen L."/>
            <person name="Saski C.A."/>
            <person name="Grover C.E."/>
            <person name="Hu G."/>
            <person name="Conover J.L."/>
            <person name="Carlson J.W."/>
            <person name="Shu S."/>
            <person name="Boston L.B."/>
            <person name="Williams M."/>
            <person name="Peterson D.G."/>
            <person name="McGee K."/>
            <person name="Jones D.C."/>
            <person name="Wendel J.F."/>
            <person name="Stelly D.M."/>
            <person name="Grimwood J."/>
            <person name="Schmutz J."/>
        </authorList>
    </citation>
    <scope>NUCLEOTIDE SEQUENCE [LARGE SCALE GENOMIC DNA]</scope>
    <source>
        <strain evidence="2">cv. TM-1</strain>
    </source>
</reference>
<gene>
    <name evidence="3" type="primary">LOC107938796</name>
</gene>
<dbReference type="InterPro" id="IPR014895">
    <property type="entry name" value="Alginate_lyase_2"/>
</dbReference>
<dbReference type="PANTHER" id="PTHR33681">
    <property type="entry name" value="BINDING PROTEIN, PUTATIVE, EXPRESSED-RELATED"/>
    <property type="match status" value="1"/>
</dbReference>
<dbReference type="SUPFAM" id="SSF49899">
    <property type="entry name" value="Concanavalin A-like lectins/glucanases"/>
    <property type="match status" value="1"/>
</dbReference>
<evidence type="ECO:0000313" key="2">
    <source>
        <dbReference type="Proteomes" id="UP000818029"/>
    </source>
</evidence>